<evidence type="ECO:0000259" key="7">
    <source>
        <dbReference type="PROSITE" id="PS50982"/>
    </source>
</evidence>
<evidence type="ECO:0000256" key="4">
    <source>
        <dbReference type="ARBA" id="ARBA00023163"/>
    </source>
</evidence>
<dbReference type="GO" id="GO:0005634">
    <property type="term" value="C:nucleus"/>
    <property type="evidence" value="ECO:0007669"/>
    <property type="project" value="UniProtKB-SubCell"/>
</dbReference>
<name>A0A2N9HCZ8_FAGSY</name>
<evidence type="ECO:0000256" key="3">
    <source>
        <dbReference type="ARBA" id="ARBA00023125"/>
    </source>
</evidence>
<dbReference type="Pfam" id="PF01429">
    <property type="entry name" value="MBD"/>
    <property type="match status" value="1"/>
</dbReference>
<dbReference type="PANTHER" id="PTHR33729">
    <property type="entry name" value="METHYL-CPG BINDING DOMAIN CONTAINING PROTEIN, EXPRESSED"/>
    <property type="match status" value="1"/>
</dbReference>
<sequence length="310" mass="34042">MFTPRKSGTPRRNEVVFVSPTGEEIKSKRQLDQYLKSHPGGPSISEFDWSTGGTPRRSTRISQKSKATESPESEPPEKKQNKTSSMKGAKEKDDIDGEGEPAEEKSDVAAGEASEEVELKDKEDVGEKDTEPITQEKVEEMDIDKVENKSAADKTADNSLPTPGLEENKEEAEKKLTEPEASSEVENEEAENKTTSDAKEEEIKCDSQLAPVTEENKEEADKLPSEPGAQPSLTVHTENFPEADGKVEKECEIDKEGKADSLAENLVSVTETKADNNSIQESLDESKPLKNHSVSCEETPHELKAPQVNC</sequence>
<evidence type="ECO:0000313" key="8">
    <source>
        <dbReference type="EMBL" id="SPD09623.1"/>
    </source>
</evidence>
<dbReference type="InterPro" id="IPR001739">
    <property type="entry name" value="Methyl_CpG_DNA-bd"/>
</dbReference>
<evidence type="ECO:0000256" key="5">
    <source>
        <dbReference type="ARBA" id="ARBA00023242"/>
    </source>
</evidence>
<dbReference type="InterPro" id="IPR039622">
    <property type="entry name" value="MBD10/11"/>
</dbReference>
<reference evidence="8" key="1">
    <citation type="submission" date="2018-02" db="EMBL/GenBank/DDBJ databases">
        <authorList>
            <person name="Cohen D.B."/>
            <person name="Kent A.D."/>
        </authorList>
    </citation>
    <scope>NUCLEOTIDE SEQUENCE</scope>
</reference>
<keyword evidence="3" id="KW-0238">DNA-binding</keyword>
<accession>A0A2N9HCZ8</accession>
<keyword evidence="2" id="KW-0805">Transcription regulation</keyword>
<keyword evidence="4" id="KW-0804">Transcription</keyword>
<dbReference type="EMBL" id="OIVN01003223">
    <property type="protein sequence ID" value="SPD09623.1"/>
    <property type="molecule type" value="Genomic_DNA"/>
</dbReference>
<feature type="domain" description="MBD" evidence="7">
    <location>
        <begin position="1"/>
        <end position="54"/>
    </location>
</feature>
<dbReference type="PROSITE" id="PS50982">
    <property type="entry name" value="MBD"/>
    <property type="match status" value="1"/>
</dbReference>
<proteinExistence type="predicted"/>
<feature type="compositionally biased region" description="Basic and acidic residues" evidence="6">
    <location>
        <begin position="117"/>
        <end position="156"/>
    </location>
</feature>
<feature type="compositionally biased region" description="Polar residues" evidence="6">
    <location>
        <begin position="272"/>
        <end position="281"/>
    </location>
</feature>
<dbReference type="Gene3D" id="3.30.890.10">
    <property type="entry name" value="Methyl-cpg-binding Protein 2, Chain A"/>
    <property type="match status" value="1"/>
</dbReference>
<feature type="region of interest" description="Disordered" evidence="6">
    <location>
        <begin position="1"/>
        <end position="249"/>
    </location>
</feature>
<feature type="compositionally biased region" description="Basic and acidic residues" evidence="6">
    <location>
        <begin position="190"/>
        <end position="205"/>
    </location>
</feature>
<feature type="region of interest" description="Disordered" evidence="6">
    <location>
        <begin position="272"/>
        <end position="310"/>
    </location>
</feature>
<dbReference type="GO" id="GO:0003677">
    <property type="term" value="F:DNA binding"/>
    <property type="evidence" value="ECO:0007669"/>
    <property type="project" value="UniProtKB-KW"/>
</dbReference>
<evidence type="ECO:0000256" key="2">
    <source>
        <dbReference type="ARBA" id="ARBA00023015"/>
    </source>
</evidence>
<dbReference type="SUPFAM" id="SSF54171">
    <property type="entry name" value="DNA-binding domain"/>
    <property type="match status" value="1"/>
</dbReference>
<dbReference type="AlphaFoldDB" id="A0A2N9HCZ8"/>
<comment type="subcellular location">
    <subcellularLocation>
        <location evidence="1">Nucleus</location>
    </subcellularLocation>
</comment>
<keyword evidence="5" id="KW-0539">Nucleus</keyword>
<evidence type="ECO:0000256" key="6">
    <source>
        <dbReference type="SAM" id="MobiDB-lite"/>
    </source>
</evidence>
<dbReference type="PANTHER" id="PTHR33729:SF18">
    <property type="entry name" value="METHYL-CPG-BINDING DOMAIN-CONTAINING PROTEIN 11-LIKE"/>
    <property type="match status" value="1"/>
</dbReference>
<evidence type="ECO:0000256" key="1">
    <source>
        <dbReference type="ARBA" id="ARBA00004123"/>
    </source>
</evidence>
<organism evidence="8">
    <name type="scientific">Fagus sylvatica</name>
    <name type="common">Beechnut</name>
    <dbReference type="NCBI Taxonomy" id="28930"/>
    <lineage>
        <taxon>Eukaryota</taxon>
        <taxon>Viridiplantae</taxon>
        <taxon>Streptophyta</taxon>
        <taxon>Embryophyta</taxon>
        <taxon>Tracheophyta</taxon>
        <taxon>Spermatophyta</taxon>
        <taxon>Magnoliopsida</taxon>
        <taxon>eudicotyledons</taxon>
        <taxon>Gunneridae</taxon>
        <taxon>Pentapetalae</taxon>
        <taxon>rosids</taxon>
        <taxon>fabids</taxon>
        <taxon>Fagales</taxon>
        <taxon>Fagaceae</taxon>
        <taxon>Fagus</taxon>
    </lineage>
</organism>
<protein>
    <recommendedName>
        <fullName evidence="7">MBD domain-containing protein</fullName>
    </recommendedName>
</protein>
<dbReference type="InterPro" id="IPR016177">
    <property type="entry name" value="DNA-bd_dom_sf"/>
</dbReference>
<gene>
    <name evidence="8" type="ORF">FSB_LOCUS37505</name>
</gene>